<evidence type="ECO:0000256" key="8">
    <source>
        <dbReference type="SAM" id="Phobius"/>
    </source>
</evidence>
<dbReference type="SUPFAM" id="SSF55073">
    <property type="entry name" value="Nucleotide cyclase"/>
    <property type="match status" value="1"/>
</dbReference>
<reference evidence="10" key="2">
    <citation type="submission" date="2020-09" db="EMBL/GenBank/DDBJ databases">
        <authorList>
            <person name="Sun Q."/>
            <person name="Kim S."/>
        </authorList>
    </citation>
    <scope>NUCLEOTIDE SEQUENCE</scope>
    <source>
        <strain evidence="10">KCTC 32182</strain>
    </source>
</reference>
<dbReference type="RefSeq" id="WP_189532868.1">
    <property type="nucleotide sequence ID" value="NZ_BMYX01000006.1"/>
</dbReference>
<dbReference type="GO" id="GO:0043709">
    <property type="term" value="P:cell adhesion involved in single-species biofilm formation"/>
    <property type="evidence" value="ECO:0007669"/>
    <property type="project" value="TreeGrafter"/>
</dbReference>
<proteinExistence type="predicted"/>
<comment type="caution">
    <text evidence="10">The sequence shown here is derived from an EMBL/GenBank/DDBJ whole genome shotgun (WGS) entry which is preliminary data.</text>
</comment>
<dbReference type="Pfam" id="PF13188">
    <property type="entry name" value="PAS_8"/>
    <property type="match status" value="1"/>
</dbReference>
<dbReference type="EMBL" id="BMYX01000006">
    <property type="protein sequence ID" value="GGY12701.1"/>
    <property type="molecule type" value="Genomic_DNA"/>
</dbReference>
<dbReference type="CDD" id="cd00130">
    <property type="entry name" value="PAS"/>
    <property type="match status" value="1"/>
</dbReference>
<dbReference type="GO" id="GO:0052621">
    <property type="term" value="F:diguanylate cyclase activity"/>
    <property type="evidence" value="ECO:0007669"/>
    <property type="project" value="UniProtKB-EC"/>
</dbReference>
<comment type="subcellular location">
    <subcellularLocation>
        <location evidence="1">Cell membrane</location>
        <topology evidence="1">Multi-pass membrane protein</topology>
    </subcellularLocation>
</comment>
<comment type="catalytic activity">
    <reaction evidence="7">
        <text>2 GTP = 3',3'-c-di-GMP + 2 diphosphate</text>
        <dbReference type="Rhea" id="RHEA:24898"/>
        <dbReference type="ChEBI" id="CHEBI:33019"/>
        <dbReference type="ChEBI" id="CHEBI:37565"/>
        <dbReference type="ChEBI" id="CHEBI:58805"/>
        <dbReference type="EC" id="2.7.7.65"/>
    </reaction>
</comment>
<keyword evidence="6 8" id="KW-0472">Membrane</keyword>
<evidence type="ECO:0000256" key="4">
    <source>
        <dbReference type="ARBA" id="ARBA00022692"/>
    </source>
</evidence>
<evidence type="ECO:0000259" key="9">
    <source>
        <dbReference type="PROSITE" id="PS50887"/>
    </source>
</evidence>
<dbReference type="GO" id="GO:0005886">
    <property type="term" value="C:plasma membrane"/>
    <property type="evidence" value="ECO:0007669"/>
    <property type="project" value="UniProtKB-SubCell"/>
</dbReference>
<feature type="transmembrane region" description="Helical" evidence="8">
    <location>
        <begin position="43"/>
        <end position="73"/>
    </location>
</feature>
<dbReference type="Pfam" id="PF00990">
    <property type="entry name" value="GGDEF"/>
    <property type="match status" value="1"/>
</dbReference>
<dbReference type="EC" id="2.7.7.65" evidence="2"/>
<accession>A0A918P1P8</accession>
<dbReference type="InterPro" id="IPR035965">
    <property type="entry name" value="PAS-like_dom_sf"/>
</dbReference>
<organism evidence="10 11">
    <name type="scientific">Paludibacterium paludis</name>
    <dbReference type="NCBI Taxonomy" id="1225769"/>
    <lineage>
        <taxon>Bacteria</taxon>
        <taxon>Pseudomonadati</taxon>
        <taxon>Pseudomonadota</taxon>
        <taxon>Betaproteobacteria</taxon>
        <taxon>Neisseriales</taxon>
        <taxon>Chromobacteriaceae</taxon>
        <taxon>Paludibacterium</taxon>
    </lineage>
</organism>
<dbReference type="FunFam" id="3.30.70.270:FF:000001">
    <property type="entry name" value="Diguanylate cyclase domain protein"/>
    <property type="match status" value="1"/>
</dbReference>
<dbReference type="CDD" id="cd01949">
    <property type="entry name" value="GGDEF"/>
    <property type="match status" value="1"/>
</dbReference>
<feature type="transmembrane region" description="Helical" evidence="8">
    <location>
        <begin position="116"/>
        <end position="138"/>
    </location>
</feature>
<dbReference type="PANTHER" id="PTHR45138">
    <property type="entry name" value="REGULATORY COMPONENTS OF SENSORY TRANSDUCTION SYSTEM"/>
    <property type="match status" value="1"/>
</dbReference>
<feature type="transmembrane region" description="Helical" evidence="8">
    <location>
        <begin position="158"/>
        <end position="176"/>
    </location>
</feature>
<sequence>MELPVSRAFPAPWGGAVLTLFAYLAAGALLCGGLAPEQAAPCLIWLPAGIALASVILWGAWMAAPIFIASLLFTAWQSAAGPTTWFAIPCFNTAGSLLGGLLVRKRRTQRLPVFRVVDAVSLLGLGIGVSAIVSAFGGIAVPGLQEGARPVIGRYADWWISDMAGAAACAPLLLFCMARDRICRAGEAVSWAETALVSLVTLTLAFLVYFRLDGMSGRYEVWPVLLLLPLLWAATRLPLLLAQLLGSAVMLMAVFASARGIGAFHAGPPGLQSDNTALMVLVQSAILLIIGAQVAERRDAEDSARQANLWLERKVAERSRALAESEARFRDLADTAPVPLAVSRFGDGSVLYVNQKAREMFQVEDSPFSLCVEDFYVSRSARAQILERLDALEYLQDHEMELKDSLGRQFWAMVSCTLIRRDGEKQIIIGISDISSRKVREQSLQMANRALQAHLVEVESRHQGLRDQAMRDPLTGLFNRRFLDQVLPEHVSLCRFSGSQLAIVMIDVDHFKTINDTWGHRGGDDVLATLGAYLSDQFRSSDLVCRYGGEEFVVVMPDTPPDMAQARAVELCEMLRTKTFYANGHPISITMSVGMAAFPLHGDDAGPLLLRADEALYQAKREGRDRVVVASVPRA</sequence>
<evidence type="ECO:0000256" key="1">
    <source>
        <dbReference type="ARBA" id="ARBA00004651"/>
    </source>
</evidence>
<feature type="transmembrane region" description="Helical" evidence="8">
    <location>
        <begin position="188"/>
        <end position="210"/>
    </location>
</feature>
<dbReference type="InterPro" id="IPR029787">
    <property type="entry name" value="Nucleotide_cyclase"/>
</dbReference>
<feature type="transmembrane region" description="Helical" evidence="8">
    <location>
        <begin position="230"/>
        <end position="255"/>
    </location>
</feature>
<dbReference type="SMART" id="SM00267">
    <property type="entry name" value="GGDEF"/>
    <property type="match status" value="1"/>
</dbReference>
<evidence type="ECO:0000256" key="7">
    <source>
        <dbReference type="ARBA" id="ARBA00034247"/>
    </source>
</evidence>
<dbReference type="SUPFAM" id="SSF55785">
    <property type="entry name" value="PYP-like sensor domain (PAS domain)"/>
    <property type="match status" value="1"/>
</dbReference>
<keyword evidence="5 8" id="KW-1133">Transmembrane helix</keyword>
<gene>
    <name evidence="10" type="ORF">GCM10011289_14990</name>
</gene>
<feature type="transmembrane region" description="Helical" evidence="8">
    <location>
        <begin position="85"/>
        <end position="104"/>
    </location>
</feature>
<keyword evidence="3" id="KW-1003">Cell membrane</keyword>
<name>A0A918P1P8_9NEIS</name>
<dbReference type="Gene3D" id="3.30.450.20">
    <property type="entry name" value="PAS domain"/>
    <property type="match status" value="1"/>
</dbReference>
<dbReference type="NCBIfam" id="TIGR00254">
    <property type="entry name" value="GGDEF"/>
    <property type="match status" value="1"/>
</dbReference>
<evidence type="ECO:0000313" key="11">
    <source>
        <dbReference type="Proteomes" id="UP000645257"/>
    </source>
</evidence>
<keyword evidence="4 8" id="KW-0812">Transmembrane</keyword>
<dbReference type="InterPro" id="IPR007895">
    <property type="entry name" value="MASE1"/>
</dbReference>
<dbReference type="AlphaFoldDB" id="A0A918P1P8"/>
<dbReference type="Gene3D" id="3.30.70.270">
    <property type="match status" value="1"/>
</dbReference>
<dbReference type="PANTHER" id="PTHR45138:SF9">
    <property type="entry name" value="DIGUANYLATE CYCLASE DGCM-RELATED"/>
    <property type="match status" value="1"/>
</dbReference>
<dbReference type="InterPro" id="IPR000014">
    <property type="entry name" value="PAS"/>
</dbReference>
<evidence type="ECO:0000256" key="6">
    <source>
        <dbReference type="ARBA" id="ARBA00023136"/>
    </source>
</evidence>
<keyword evidence="11" id="KW-1185">Reference proteome</keyword>
<reference evidence="10" key="1">
    <citation type="journal article" date="2014" name="Int. J. Syst. Evol. Microbiol.">
        <title>Complete genome sequence of Corynebacterium casei LMG S-19264T (=DSM 44701T), isolated from a smear-ripened cheese.</title>
        <authorList>
            <consortium name="US DOE Joint Genome Institute (JGI-PGF)"/>
            <person name="Walter F."/>
            <person name="Albersmeier A."/>
            <person name="Kalinowski J."/>
            <person name="Ruckert C."/>
        </authorList>
    </citation>
    <scope>NUCLEOTIDE SEQUENCE</scope>
    <source>
        <strain evidence="10">KCTC 32182</strain>
    </source>
</reference>
<feature type="transmembrane region" description="Helical" evidence="8">
    <location>
        <begin position="12"/>
        <end position="31"/>
    </location>
</feature>
<dbReference type="InterPro" id="IPR050469">
    <property type="entry name" value="Diguanylate_Cyclase"/>
</dbReference>
<dbReference type="Proteomes" id="UP000645257">
    <property type="component" value="Unassembled WGS sequence"/>
</dbReference>
<protein>
    <recommendedName>
        <fullName evidence="2">diguanylate cyclase</fullName>
        <ecNumber evidence="2">2.7.7.65</ecNumber>
    </recommendedName>
</protein>
<evidence type="ECO:0000256" key="5">
    <source>
        <dbReference type="ARBA" id="ARBA00022989"/>
    </source>
</evidence>
<dbReference type="InterPro" id="IPR000160">
    <property type="entry name" value="GGDEF_dom"/>
</dbReference>
<dbReference type="Pfam" id="PF05231">
    <property type="entry name" value="MASE1"/>
    <property type="match status" value="1"/>
</dbReference>
<feature type="transmembrane region" description="Helical" evidence="8">
    <location>
        <begin position="276"/>
        <end position="295"/>
    </location>
</feature>
<dbReference type="GO" id="GO:1902201">
    <property type="term" value="P:negative regulation of bacterial-type flagellum-dependent cell motility"/>
    <property type="evidence" value="ECO:0007669"/>
    <property type="project" value="TreeGrafter"/>
</dbReference>
<evidence type="ECO:0000313" key="10">
    <source>
        <dbReference type="EMBL" id="GGY12701.1"/>
    </source>
</evidence>
<dbReference type="NCBIfam" id="TIGR00229">
    <property type="entry name" value="sensory_box"/>
    <property type="match status" value="1"/>
</dbReference>
<evidence type="ECO:0000256" key="2">
    <source>
        <dbReference type="ARBA" id="ARBA00012528"/>
    </source>
</evidence>
<dbReference type="InterPro" id="IPR043128">
    <property type="entry name" value="Rev_trsase/Diguanyl_cyclase"/>
</dbReference>
<dbReference type="PROSITE" id="PS50887">
    <property type="entry name" value="GGDEF"/>
    <property type="match status" value="1"/>
</dbReference>
<evidence type="ECO:0000256" key="3">
    <source>
        <dbReference type="ARBA" id="ARBA00022475"/>
    </source>
</evidence>
<feature type="domain" description="GGDEF" evidence="9">
    <location>
        <begin position="499"/>
        <end position="632"/>
    </location>
</feature>